<evidence type="ECO:0000256" key="4">
    <source>
        <dbReference type="ARBA" id="ARBA00022989"/>
    </source>
</evidence>
<name>A0A1C0A681_9FIRM</name>
<evidence type="ECO:0000256" key="5">
    <source>
        <dbReference type="ARBA" id="ARBA00023136"/>
    </source>
</evidence>
<keyword evidence="2" id="KW-0997">Cell inner membrane</keyword>
<dbReference type="Gene3D" id="2.60.450.10">
    <property type="entry name" value="Lipopolysaccharide (LPS) transport protein A like domain"/>
    <property type="match status" value="1"/>
</dbReference>
<evidence type="ECO:0000313" key="7">
    <source>
        <dbReference type="EMBL" id="OCL25619.1"/>
    </source>
</evidence>
<dbReference type="Pfam" id="PF06835">
    <property type="entry name" value="LptC"/>
    <property type="match status" value="1"/>
</dbReference>
<reference evidence="8" key="1">
    <citation type="submission" date="2016-07" db="EMBL/GenBank/DDBJ databases">
        <authorList>
            <person name="Florea S."/>
            <person name="Webb J.S."/>
            <person name="Jaromczyk J."/>
            <person name="Schardl C.L."/>
        </authorList>
    </citation>
    <scope>NUCLEOTIDE SEQUENCE [LARGE SCALE GENOMIC DNA]</scope>
    <source>
        <strain evidence="8">Z6</strain>
    </source>
</reference>
<feature type="transmembrane region" description="Helical" evidence="6">
    <location>
        <begin position="7"/>
        <end position="25"/>
    </location>
</feature>
<dbReference type="AlphaFoldDB" id="A0A1C0A681"/>
<dbReference type="InterPro" id="IPR010664">
    <property type="entry name" value="LipoPS_assembly_LptC-rel"/>
</dbReference>
<protein>
    <submittedName>
        <fullName evidence="7">LPS export ABC transporter periplasmic protein LptC</fullName>
    </submittedName>
</protein>
<evidence type="ECO:0000256" key="2">
    <source>
        <dbReference type="ARBA" id="ARBA00022519"/>
    </source>
</evidence>
<comment type="caution">
    <text evidence="7">The sequence shown here is derived from an EMBL/GenBank/DDBJ whole genome shotgun (WGS) entry which is preliminary data.</text>
</comment>
<dbReference type="EMBL" id="LWDV01000010">
    <property type="protein sequence ID" value="OCL25619.1"/>
    <property type="molecule type" value="Genomic_DNA"/>
</dbReference>
<dbReference type="OrthoDB" id="2112643at2"/>
<dbReference type="Proteomes" id="UP000093514">
    <property type="component" value="Unassembled WGS sequence"/>
</dbReference>
<keyword evidence="8" id="KW-1185">Reference proteome</keyword>
<dbReference type="InterPro" id="IPR026265">
    <property type="entry name" value="LptC"/>
</dbReference>
<dbReference type="PANTHER" id="PTHR37481:SF1">
    <property type="entry name" value="LIPOPOLYSACCHARIDE EXPORT SYSTEM PROTEIN LPTC"/>
    <property type="match status" value="1"/>
</dbReference>
<keyword evidence="4 6" id="KW-1133">Transmembrane helix</keyword>
<dbReference type="InterPro" id="IPR052363">
    <property type="entry name" value="LPS_export_LptC"/>
</dbReference>
<evidence type="ECO:0000256" key="3">
    <source>
        <dbReference type="ARBA" id="ARBA00022692"/>
    </source>
</evidence>
<gene>
    <name evidence="7" type="ORF">U472_14920</name>
</gene>
<reference evidence="7 8" key="2">
    <citation type="submission" date="2016-08" db="EMBL/GenBank/DDBJ databases">
        <title>Orenia metallireducens sp. nov. strain Z6, a Novel Metal-reducing Firmicute from the Deep Subsurface.</title>
        <authorList>
            <person name="Maxim B.I."/>
            <person name="Kenneth K."/>
            <person name="Flynn T.M."/>
            <person name="Oloughlin E.J."/>
            <person name="Locke R.A."/>
            <person name="Weber J.R."/>
            <person name="Egan S.M."/>
            <person name="Mackie R.I."/>
            <person name="Cann I.K."/>
        </authorList>
    </citation>
    <scope>NUCLEOTIDE SEQUENCE [LARGE SCALE GENOMIC DNA]</scope>
    <source>
        <strain evidence="7 8">Z6</strain>
    </source>
</reference>
<dbReference type="GO" id="GO:0005886">
    <property type="term" value="C:plasma membrane"/>
    <property type="evidence" value="ECO:0007669"/>
    <property type="project" value="InterPro"/>
</dbReference>
<accession>A0A1C0A681</accession>
<evidence type="ECO:0000256" key="6">
    <source>
        <dbReference type="SAM" id="Phobius"/>
    </source>
</evidence>
<dbReference type="NCBIfam" id="TIGR04409">
    <property type="entry name" value="LptC_YrbK"/>
    <property type="match status" value="1"/>
</dbReference>
<dbReference type="GO" id="GO:0015221">
    <property type="term" value="F:lipopolysaccharide transmembrane transporter activity"/>
    <property type="evidence" value="ECO:0007669"/>
    <property type="project" value="InterPro"/>
</dbReference>
<sequence length="191" mass="22284">MKRIKIILAILIVNLIFVGLFFFNFEESKESDEVSPDYQYQINSPRVITYNKGDKRWDITANQILIPKSEDKKKENEVILKDIQKGELFNKGEVEYTLDAEEIIYFKGTKDIKLKGNIRLDKVDGEEIKTEELDWLDKRKEFVTDTNVKVTLDDGELFAKKMRMDVENNIIDFSGEVEMEFNLKGAVSNEN</sequence>
<dbReference type="RefSeq" id="WP_068719531.1">
    <property type="nucleotide sequence ID" value="NZ_LWDV01000010.1"/>
</dbReference>
<dbReference type="GO" id="GO:0017089">
    <property type="term" value="F:glycolipid transfer activity"/>
    <property type="evidence" value="ECO:0007669"/>
    <property type="project" value="TreeGrafter"/>
</dbReference>
<proteinExistence type="predicted"/>
<evidence type="ECO:0000313" key="8">
    <source>
        <dbReference type="Proteomes" id="UP000093514"/>
    </source>
</evidence>
<keyword evidence="5 6" id="KW-0472">Membrane</keyword>
<keyword evidence="1" id="KW-1003">Cell membrane</keyword>
<organism evidence="7 8">
    <name type="scientific">Orenia metallireducens</name>
    <dbReference type="NCBI Taxonomy" id="1413210"/>
    <lineage>
        <taxon>Bacteria</taxon>
        <taxon>Bacillati</taxon>
        <taxon>Bacillota</taxon>
        <taxon>Clostridia</taxon>
        <taxon>Halanaerobiales</taxon>
        <taxon>Halobacteroidaceae</taxon>
        <taxon>Orenia</taxon>
    </lineage>
</organism>
<dbReference type="PANTHER" id="PTHR37481">
    <property type="entry name" value="LIPOPOLYSACCHARIDE EXPORT SYSTEM PROTEIN LPTC"/>
    <property type="match status" value="1"/>
</dbReference>
<dbReference type="GO" id="GO:0030288">
    <property type="term" value="C:outer membrane-bounded periplasmic space"/>
    <property type="evidence" value="ECO:0007669"/>
    <property type="project" value="TreeGrafter"/>
</dbReference>
<keyword evidence="3 6" id="KW-0812">Transmembrane</keyword>
<evidence type="ECO:0000256" key="1">
    <source>
        <dbReference type="ARBA" id="ARBA00022475"/>
    </source>
</evidence>